<dbReference type="GO" id="GO:0000184">
    <property type="term" value="P:nuclear-transcribed mRNA catabolic process, nonsense-mediated decay"/>
    <property type="evidence" value="ECO:0007669"/>
    <property type="project" value="InterPro"/>
</dbReference>
<dbReference type="InterPro" id="IPR014009">
    <property type="entry name" value="PIK_FAT"/>
</dbReference>
<sequence length="1833" mass="204679">MVGGSGMERDDSVGGRLHRDYRGGGGGGGGRGSGRYRRGLTHHRHVIPGERRGVPEQGHPGEDEAKADLEKMDIVKHRPHKDLSRGFSEDSRISKQLRRLSREDDSERYLAQVQQLQESIMLNENVKYVRRNADHILDSLFESLHAAPSPPCRWEITRCIGRVGHVMEGDIKRYVDVTLDRLETWRAAEMKVLVLRCILEMLRLDSSGSQLDQVGEKIVEGLQGVLEGTETPEVMVATVDVLRELNINHSHILNNYFQDIVDILVGWHIDHHQSSEVMKYVSMALKSFSQLWQINVPIATTLLSQFVEDMEDYCEDLDRGVSGRSSPEEEATTDPVVCAKKVAAFISVFTTVLRCLEPQVDPAINPILSPDFLVDALGKMKSGAAKILRHHWEEALLDALNQVCLVLIPYSQNISELQVHFCGVIDLQENLIEHYGFVTTLSYLALLTQMLKQIGGSLSVEFIQKILGKSSPLRSLRLSPHRSIWQATLGVYHAVLSLKNVPLLQEAYNYILADLQHAHRVLIPEGFVFTVSDVLEGVKYNETEATILMMYYMTVLAEVANTRNSIITMWALTPSLVDLLAYHLTPASSQLALHYPEVQYAILFLLYSHCAKHSHYISSSTLIVGASSPFIPSSVSVKFSGGSPGGFSGSSTSENFTTILTVLSSVFHQRHVTGANILQLCLEWAADVMRSCETSVSQLLKIKIFTQLIDTIVQTGYHHLNSVTSAVAACLSTIFSILPLSQNLEEVIKLCVHHVSHKDPKIRSMYLDLLARLPLSAVSHSLCTGNGTQENEYTANKGDSSSSVEFGSLDSTSVKSLERHFVLRSTSGQLPSNAFHTLMAFILHVSQPKGEFWQDDLFAMCQRVERMTKAEDWSLPILASHLRTLLWKWLAWEPAQHCIANKLKTTLGKPLDTFTSIEGVIKSRAKEVKECGQDLEKGQLSVKNEDDKSATKNMNGMEKADGESNNVKIQSLAVMLLVEFVESLEKAMFNASDGCAVAVPPPNKSVRTFFRTNRQTCTEWLSRIRAAVIIVSLNCGRPEVAIRHSYKLLQELKDNNNTQGNDFERAVCYCARALVAEGCDEGVSGLYHWCRDHIGRRFAWLKPAVYSAGNKFEKSLRGYLQFLEGIEDSEEADKDKTMESDSGSSHGTPGSHVDVKQLDPLIQEFIYSQIAECYSKLSQWGELQKWMMQVRSNQKDSESAAFHSGLLNMYRNLSHVQALAHFDSADPVGVTASLTNSVSLVDWSRGQNWIMWKRFQDINTVLLHSFTSTVYPQPSTSRDSIRKIVSECQEQVEWLLQLFTLSSCSTMHLHLLLFHQVLHELTSILDDSLGVGRLHEGWENTNLMSLPADLIPHVSRWAKLIARLNRTVTPTSITKLDLLSAKQARKQENMEFAESTLIGLLGSVSSSLLDAVLEAVPSAEYNPLQAKLHREAAKMLACKGHVAQGCAVLAGAVVGLNPSLATLAATDTILLTLPPNEAGHLCARSIITLNKWWSQDERRLLMCGDTATSVPSWMDKLHTVYQEMKEFVPEELQPLADVSHSTLPLLESKMGHILTLAATQCPTLPKVWFHIASWCFRWGRKILEHSSTNDSQLSEVDRKRIEEILAPVIGLESGDCQEKVEEMCLLLANMRPGQDTQEEEEEDLRLEEVQGFHQVTAQITTTLQCWGLSSSLIADLSSRLVEVYRAVQERHYTVLIAAAKAYFRFLKTSHGFSVSHADQCTVSTLRLLRLMVKHASELREVLEKGLAETPTRPWKTIIPQLFARLNHPEPYVRGSISELLCRLAEDFPHLIVFPAVVGSAGGNVAANQASLTDMLAKYLHKGQLRRKMKHALG</sequence>
<dbReference type="SUPFAM" id="SSF48371">
    <property type="entry name" value="ARM repeat"/>
    <property type="match status" value="2"/>
</dbReference>
<feature type="compositionally biased region" description="Basic and acidic residues" evidence="1">
    <location>
        <begin position="7"/>
        <end position="22"/>
    </location>
</feature>
<accession>A0AAW0W8E0</accession>
<reference evidence="3 4" key="1">
    <citation type="journal article" date="2024" name="BMC Genomics">
        <title>Genome assembly of redclaw crayfish (Cherax quadricarinatus) provides insights into its immune adaptation and hypoxia tolerance.</title>
        <authorList>
            <person name="Liu Z."/>
            <person name="Zheng J."/>
            <person name="Li H."/>
            <person name="Fang K."/>
            <person name="Wang S."/>
            <person name="He J."/>
            <person name="Zhou D."/>
            <person name="Weng S."/>
            <person name="Chi M."/>
            <person name="Gu Z."/>
            <person name="He J."/>
            <person name="Li F."/>
            <person name="Wang M."/>
        </authorList>
    </citation>
    <scope>NUCLEOTIDE SEQUENCE [LARGE SCALE GENOMIC DNA]</scope>
    <source>
        <strain evidence="3">ZL_2023a</strain>
    </source>
</reference>
<gene>
    <name evidence="3" type="ORF">OTU49_010400</name>
</gene>
<dbReference type="Proteomes" id="UP001445076">
    <property type="component" value="Unassembled WGS sequence"/>
</dbReference>
<dbReference type="GO" id="GO:0000723">
    <property type="term" value="P:telomere maintenance"/>
    <property type="evidence" value="ECO:0007669"/>
    <property type="project" value="TreeGrafter"/>
</dbReference>
<comment type="caution">
    <text evidence="3">The sequence shown here is derived from an EMBL/GenBank/DDBJ whole genome shotgun (WGS) entry which is preliminary data.</text>
</comment>
<organism evidence="3 4">
    <name type="scientific">Cherax quadricarinatus</name>
    <name type="common">Australian red claw crayfish</name>
    <dbReference type="NCBI Taxonomy" id="27406"/>
    <lineage>
        <taxon>Eukaryota</taxon>
        <taxon>Metazoa</taxon>
        <taxon>Ecdysozoa</taxon>
        <taxon>Arthropoda</taxon>
        <taxon>Crustacea</taxon>
        <taxon>Multicrustacea</taxon>
        <taxon>Malacostraca</taxon>
        <taxon>Eumalacostraca</taxon>
        <taxon>Eucarida</taxon>
        <taxon>Decapoda</taxon>
        <taxon>Pleocyemata</taxon>
        <taxon>Astacidea</taxon>
        <taxon>Parastacoidea</taxon>
        <taxon>Parastacidae</taxon>
        <taxon>Cherax</taxon>
    </lineage>
</organism>
<dbReference type="PANTHER" id="PTHR11139">
    <property type="entry name" value="ATAXIA TELANGIECTASIA MUTATED ATM -RELATED"/>
    <property type="match status" value="1"/>
</dbReference>
<protein>
    <recommendedName>
        <fullName evidence="2">FAT domain-containing protein</fullName>
    </recommendedName>
</protein>
<feature type="domain" description="FAT" evidence="2">
    <location>
        <begin position="1199"/>
        <end position="1801"/>
    </location>
</feature>
<proteinExistence type="predicted"/>
<dbReference type="Gene3D" id="1.25.10.10">
    <property type="entry name" value="Leucine-rich Repeat Variant"/>
    <property type="match status" value="1"/>
</dbReference>
<dbReference type="Pfam" id="PF15785">
    <property type="entry name" value="SMG1"/>
    <property type="match status" value="1"/>
</dbReference>
<dbReference type="GO" id="GO:0000077">
    <property type="term" value="P:DNA damage checkpoint signaling"/>
    <property type="evidence" value="ECO:0007669"/>
    <property type="project" value="TreeGrafter"/>
</dbReference>
<dbReference type="InterPro" id="IPR016024">
    <property type="entry name" value="ARM-type_fold"/>
</dbReference>
<feature type="compositionally biased region" description="Basic and acidic residues" evidence="1">
    <location>
        <begin position="47"/>
        <end position="72"/>
    </location>
</feature>
<dbReference type="PROSITE" id="PS51189">
    <property type="entry name" value="FAT"/>
    <property type="match status" value="1"/>
</dbReference>
<dbReference type="GO" id="GO:0006281">
    <property type="term" value="P:DNA repair"/>
    <property type="evidence" value="ECO:0007669"/>
    <property type="project" value="TreeGrafter"/>
</dbReference>
<evidence type="ECO:0000256" key="1">
    <source>
        <dbReference type="SAM" id="MobiDB-lite"/>
    </source>
</evidence>
<dbReference type="GO" id="GO:0005634">
    <property type="term" value="C:nucleus"/>
    <property type="evidence" value="ECO:0007669"/>
    <property type="project" value="UniProtKB-SubCell"/>
</dbReference>
<dbReference type="InterPro" id="IPR050517">
    <property type="entry name" value="DDR_Repair_Kinase"/>
</dbReference>
<name>A0AAW0W8E0_CHEQU</name>
<evidence type="ECO:0000313" key="4">
    <source>
        <dbReference type="Proteomes" id="UP001445076"/>
    </source>
</evidence>
<evidence type="ECO:0000313" key="3">
    <source>
        <dbReference type="EMBL" id="KAK8726161.1"/>
    </source>
</evidence>
<dbReference type="PANTHER" id="PTHR11139:SF71">
    <property type="entry name" value="SERINE_THREONINE-PROTEIN KINASE SMG1"/>
    <property type="match status" value="1"/>
</dbReference>
<dbReference type="InterPro" id="IPR011989">
    <property type="entry name" value="ARM-like"/>
</dbReference>
<dbReference type="GO" id="GO:0004674">
    <property type="term" value="F:protein serine/threonine kinase activity"/>
    <property type="evidence" value="ECO:0007669"/>
    <property type="project" value="UniProtKB-KW"/>
</dbReference>
<feature type="compositionally biased region" description="Basic residues" evidence="1">
    <location>
        <begin position="34"/>
        <end position="46"/>
    </location>
</feature>
<dbReference type="InterPro" id="IPR031559">
    <property type="entry name" value="SMG1"/>
</dbReference>
<feature type="region of interest" description="Disordered" evidence="1">
    <location>
        <begin position="1130"/>
        <end position="1154"/>
    </location>
</feature>
<feature type="compositionally biased region" description="Gly residues" evidence="1">
    <location>
        <begin position="23"/>
        <end position="33"/>
    </location>
</feature>
<feature type="region of interest" description="Disordered" evidence="1">
    <location>
        <begin position="1"/>
        <end position="72"/>
    </location>
</feature>
<keyword evidence="4" id="KW-1185">Reference proteome</keyword>
<feature type="non-terminal residue" evidence="3">
    <location>
        <position position="1833"/>
    </location>
</feature>
<dbReference type="GO" id="GO:0005694">
    <property type="term" value="C:chromosome"/>
    <property type="evidence" value="ECO:0007669"/>
    <property type="project" value="TreeGrafter"/>
</dbReference>
<evidence type="ECO:0000259" key="2">
    <source>
        <dbReference type="PROSITE" id="PS51189"/>
    </source>
</evidence>
<dbReference type="EMBL" id="JARKIK010000080">
    <property type="protein sequence ID" value="KAK8726161.1"/>
    <property type="molecule type" value="Genomic_DNA"/>
</dbReference>